<evidence type="ECO:0000313" key="2">
    <source>
        <dbReference type="Proteomes" id="UP001062846"/>
    </source>
</evidence>
<protein>
    <submittedName>
        <fullName evidence="1">Uncharacterized protein</fullName>
    </submittedName>
</protein>
<keyword evidence="2" id="KW-1185">Reference proteome</keyword>
<dbReference type="EMBL" id="CM046396">
    <property type="protein sequence ID" value="KAI8539501.1"/>
    <property type="molecule type" value="Genomic_DNA"/>
</dbReference>
<sequence length="1262" mass="142031">MDNKKLNTETSLVFTPSAGFYVRRGKHGIDSCVALQLVLMVVNLTEEEIEELISELLEVESKAAEAQESLEDESLEKVEDEVRQELAQSLHGEDLEKAVSDEMETFREDWEAVLDGLEKESAHLLEQLDGAGVELPSLFKWIESQAPNGCSTEAWRKRTHWVGSQVTNDVTEFVSDAEKFLQSNRPIRRKHGKILEEGASGYLGKKLCIDDSKEATTEKSDVDWSSFNQIISARSSEELTSFGSKNWASVYFASTPQQAAELGLKFPGVDEVEEIDDVDGSNCDPLVADALANEREAGLSEAQKKNFKKVKEEDDANFDLKLQRNLNRRRQRNRCKQEAIERESLPADKQMEISSDVDLDVDSESNKIEMMGQNLRTGVHENIEVSDDHEKGKSKTNGSSSVCSDSALPDESEPRGTKRSHDSEELEVDNRKTRPVIIDIDDTAHTPLKSLNGIFHCTVCDKLAAEVLPHPLLKVIVCRDCKCFIEEKMHLQRNLGEECLLKVQLSGWQCCCCSPSVLQQLTLQLEKAIGSIAPMISSSDSDSDSSDADITVSISTKRKRKKKIRRILDDAELGEETKKKIAIEKERQDRLKSMEAQVKRKAVLMSSMNFSGNLSEGCSVEVLGDALTGYIVNVVREKGEEPVRIPPSMSGKLKGHQVAGIRFMWENIIQSITKVKSGDKGLGCILAHTMGLGKTFQVIAFLYSAMRSVDLGLKTALIVTPVTVLHNWRNEFSKWSPERRAEYFAKWRAKGGVFLIGYSAFRNLSLGKHLKDSHVAREICYALQDGPDILVCDEAHTIKNTKADVTQALKQVKCQRRIALTGSPLQNNLMEYYCLKGFVQRMDMNVVKKDLPPKTVFVIAVKLSPLQRKLYRRCLDVHGNVSGEKLPKRSFFAGYQALAQIWNHPGVLLLMKGCKDYGKREDAVENLLPDDSSSDENIDCNMVTGEKLRKNECQQRKTNTGSFDEDWWSDLLQEKNHKELEHGGKMVLLLDILAMSSNVGDKALVFSQSLSTLDMIEHFLSKLPRQGKIGKCWRREKDWYRLDGRMEASERQKLVERFNEPSNKRVKCTLISTKAGSLGINLYAANRVIIVDGAWNPTYDLQAIFRAWRYGQTKPVFAYRLMAQGTMEEKIYKRQVTKEGLAARVVDRQQVYRTMSKEEMLHLFDFSDDESDSLPELVEENGHSIKQSTGGQVGIFQKQKLPLPDGTCSSDKFMEDMRIWYKDVYSVNLLSWSGRGLVRAITGGSGDGGGGKWKGGRRQCWS</sequence>
<name>A0ACC0MEN9_RHOML</name>
<gene>
    <name evidence="1" type="ORF">RHMOL_Rhmol09G0188200</name>
</gene>
<organism evidence="1 2">
    <name type="scientific">Rhododendron molle</name>
    <name type="common">Chinese azalea</name>
    <name type="synonym">Azalea mollis</name>
    <dbReference type="NCBI Taxonomy" id="49168"/>
    <lineage>
        <taxon>Eukaryota</taxon>
        <taxon>Viridiplantae</taxon>
        <taxon>Streptophyta</taxon>
        <taxon>Embryophyta</taxon>
        <taxon>Tracheophyta</taxon>
        <taxon>Spermatophyta</taxon>
        <taxon>Magnoliopsida</taxon>
        <taxon>eudicotyledons</taxon>
        <taxon>Gunneridae</taxon>
        <taxon>Pentapetalae</taxon>
        <taxon>asterids</taxon>
        <taxon>Ericales</taxon>
        <taxon>Ericaceae</taxon>
        <taxon>Ericoideae</taxon>
        <taxon>Rhodoreae</taxon>
        <taxon>Rhododendron</taxon>
    </lineage>
</organism>
<dbReference type="Proteomes" id="UP001062846">
    <property type="component" value="Chromosome 9"/>
</dbReference>
<proteinExistence type="predicted"/>
<reference evidence="1" key="1">
    <citation type="submission" date="2022-02" db="EMBL/GenBank/DDBJ databases">
        <title>Plant Genome Project.</title>
        <authorList>
            <person name="Zhang R.-G."/>
        </authorList>
    </citation>
    <scope>NUCLEOTIDE SEQUENCE</scope>
    <source>
        <strain evidence="1">AT1</strain>
    </source>
</reference>
<comment type="caution">
    <text evidence="1">The sequence shown here is derived from an EMBL/GenBank/DDBJ whole genome shotgun (WGS) entry which is preliminary data.</text>
</comment>
<accession>A0ACC0MEN9</accession>
<evidence type="ECO:0000313" key="1">
    <source>
        <dbReference type="EMBL" id="KAI8539501.1"/>
    </source>
</evidence>